<name>A0A3N4LZ99_9PEZI</name>
<evidence type="ECO:0000256" key="1">
    <source>
        <dbReference type="SAM" id="Phobius"/>
    </source>
</evidence>
<organism evidence="2 3">
    <name type="scientific">Terfezia boudieri ATCC MYA-4762</name>
    <dbReference type="NCBI Taxonomy" id="1051890"/>
    <lineage>
        <taxon>Eukaryota</taxon>
        <taxon>Fungi</taxon>
        <taxon>Dikarya</taxon>
        <taxon>Ascomycota</taxon>
        <taxon>Pezizomycotina</taxon>
        <taxon>Pezizomycetes</taxon>
        <taxon>Pezizales</taxon>
        <taxon>Pezizaceae</taxon>
        <taxon>Terfezia</taxon>
    </lineage>
</organism>
<keyword evidence="1" id="KW-0812">Transmembrane</keyword>
<dbReference type="InParanoid" id="A0A3N4LZ99"/>
<dbReference type="AlphaFoldDB" id="A0A3N4LZ99"/>
<reference evidence="2 3" key="1">
    <citation type="journal article" date="2018" name="Nat. Ecol. Evol.">
        <title>Pezizomycetes genomes reveal the molecular basis of ectomycorrhizal truffle lifestyle.</title>
        <authorList>
            <person name="Murat C."/>
            <person name="Payen T."/>
            <person name="Noel B."/>
            <person name="Kuo A."/>
            <person name="Morin E."/>
            <person name="Chen J."/>
            <person name="Kohler A."/>
            <person name="Krizsan K."/>
            <person name="Balestrini R."/>
            <person name="Da Silva C."/>
            <person name="Montanini B."/>
            <person name="Hainaut M."/>
            <person name="Levati E."/>
            <person name="Barry K.W."/>
            <person name="Belfiori B."/>
            <person name="Cichocki N."/>
            <person name="Clum A."/>
            <person name="Dockter R.B."/>
            <person name="Fauchery L."/>
            <person name="Guy J."/>
            <person name="Iotti M."/>
            <person name="Le Tacon F."/>
            <person name="Lindquist E.A."/>
            <person name="Lipzen A."/>
            <person name="Malagnac F."/>
            <person name="Mello A."/>
            <person name="Molinier V."/>
            <person name="Miyauchi S."/>
            <person name="Poulain J."/>
            <person name="Riccioni C."/>
            <person name="Rubini A."/>
            <person name="Sitrit Y."/>
            <person name="Splivallo R."/>
            <person name="Traeger S."/>
            <person name="Wang M."/>
            <person name="Zifcakova L."/>
            <person name="Wipf D."/>
            <person name="Zambonelli A."/>
            <person name="Paolocci F."/>
            <person name="Nowrousian M."/>
            <person name="Ottonello S."/>
            <person name="Baldrian P."/>
            <person name="Spatafora J.W."/>
            <person name="Henrissat B."/>
            <person name="Nagy L.G."/>
            <person name="Aury J.M."/>
            <person name="Wincker P."/>
            <person name="Grigoriev I.V."/>
            <person name="Bonfante P."/>
            <person name="Martin F.M."/>
        </authorList>
    </citation>
    <scope>NUCLEOTIDE SEQUENCE [LARGE SCALE GENOMIC DNA]</scope>
    <source>
        <strain evidence="2 3">ATCC MYA-4762</strain>
    </source>
</reference>
<gene>
    <name evidence="2" type="ORF">L211DRAFT_899738</name>
</gene>
<evidence type="ECO:0000313" key="2">
    <source>
        <dbReference type="EMBL" id="RPB26462.1"/>
    </source>
</evidence>
<evidence type="ECO:0000313" key="3">
    <source>
        <dbReference type="Proteomes" id="UP000267821"/>
    </source>
</evidence>
<dbReference type="Proteomes" id="UP000267821">
    <property type="component" value="Unassembled WGS sequence"/>
</dbReference>
<protein>
    <submittedName>
        <fullName evidence="2">Uncharacterized protein</fullName>
    </submittedName>
</protein>
<keyword evidence="1" id="KW-0472">Membrane</keyword>
<keyword evidence="3" id="KW-1185">Reference proteome</keyword>
<keyword evidence="1" id="KW-1133">Transmembrane helix</keyword>
<accession>A0A3N4LZ99</accession>
<sequence>MYLLHCPYIVAAIFMEILSEFQAFPVMASAVPYCQLELTTVIYQKGRGHSQHLVASPGIADQTVDHGGHETNSHSKLHAISTSAASHQTMYIVRFHILAFGHVLFISPHLFMAERTLILLRKYTSQAPGAAVGYLSSQSFSQSAGLRQYSDQEADKLLESATPASTEGCVDLIISKHDNVLQWLLLSQLHLDLRE</sequence>
<feature type="transmembrane region" description="Helical" evidence="1">
    <location>
        <begin position="91"/>
        <end position="112"/>
    </location>
</feature>
<dbReference type="EMBL" id="ML121534">
    <property type="protein sequence ID" value="RPB26462.1"/>
    <property type="molecule type" value="Genomic_DNA"/>
</dbReference>
<proteinExistence type="predicted"/>